<organism evidence="4 5">
    <name type="scientific">Tritrichomonas musculus</name>
    <dbReference type="NCBI Taxonomy" id="1915356"/>
    <lineage>
        <taxon>Eukaryota</taxon>
        <taxon>Metamonada</taxon>
        <taxon>Parabasalia</taxon>
        <taxon>Tritrichomonadida</taxon>
        <taxon>Tritrichomonadidae</taxon>
        <taxon>Tritrichomonas</taxon>
    </lineage>
</organism>
<dbReference type="SUPFAM" id="SSF52540">
    <property type="entry name" value="P-loop containing nucleoside triphosphate hydrolases"/>
    <property type="match status" value="1"/>
</dbReference>
<comment type="similarity">
    <text evidence="1">Belongs to the GTR/RAG GTP-binding protein family.</text>
</comment>
<dbReference type="PANTHER" id="PTHR11259:SF2">
    <property type="entry name" value="GH16429P"/>
    <property type="match status" value="1"/>
</dbReference>
<dbReference type="EMBL" id="JAPFFF010000010">
    <property type="protein sequence ID" value="KAK8881165.1"/>
    <property type="molecule type" value="Genomic_DNA"/>
</dbReference>
<sequence>MVLRFVLAGQKGAGKSSIYSHLSPQAIGSTKSGNRQTIPISMTLLSIVTLDFPSAIGQRDTIPQVLSNAHAIIYVMKDPKDEYLQQLKSLLTSRGLDNSNSTGGKVRVYVLLHQIDRIDKEKQEDSLQEAIETASNAGIEKDHVFATSIFDSSLKRSFSRIISDFIPMYNQLEKCVNNLASSFHFVDQPCHVVIVDAATFLPIYDNDPDKDDQLQPIFDFFLNIYTLKNPMKTLTFESNNAVVVYTALSKTAGIFVSSTNEESVTTDAILFNVQRALPTLRELVKPEF</sequence>
<dbReference type="PANTHER" id="PTHR11259">
    <property type="entry name" value="RAS-RELATED GTP BINDING RAG/GTR YEAST"/>
    <property type="match status" value="1"/>
</dbReference>
<gene>
    <name evidence="4" type="ORF">M9Y10_003895</name>
</gene>
<evidence type="ECO:0000256" key="1">
    <source>
        <dbReference type="ARBA" id="ARBA00007756"/>
    </source>
</evidence>
<proteinExistence type="inferred from homology"/>
<evidence type="ECO:0000256" key="3">
    <source>
        <dbReference type="ARBA" id="ARBA00023134"/>
    </source>
</evidence>
<name>A0ABR2JTG0_9EUKA</name>
<evidence type="ECO:0000313" key="5">
    <source>
        <dbReference type="Proteomes" id="UP001470230"/>
    </source>
</evidence>
<accession>A0ABR2JTG0</accession>
<evidence type="ECO:0000256" key="2">
    <source>
        <dbReference type="ARBA" id="ARBA00022741"/>
    </source>
</evidence>
<dbReference type="Gene3D" id="3.40.50.300">
    <property type="entry name" value="P-loop containing nucleotide triphosphate hydrolases"/>
    <property type="match status" value="1"/>
</dbReference>
<keyword evidence="3" id="KW-0342">GTP-binding</keyword>
<dbReference type="Proteomes" id="UP001470230">
    <property type="component" value="Unassembled WGS sequence"/>
</dbReference>
<comment type="caution">
    <text evidence="4">The sequence shown here is derived from an EMBL/GenBank/DDBJ whole genome shotgun (WGS) entry which is preliminary data.</text>
</comment>
<dbReference type="Pfam" id="PF04670">
    <property type="entry name" value="Gtr1_RagA"/>
    <property type="match status" value="1"/>
</dbReference>
<reference evidence="4 5" key="1">
    <citation type="submission" date="2024-04" db="EMBL/GenBank/DDBJ databases">
        <title>Tritrichomonas musculus Genome.</title>
        <authorList>
            <person name="Alves-Ferreira E."/>
            <person name="Grigg M."/>
            <person name="Lorenzi H."/>
            <person name="Galac M."/>
        </authorList>
    </citation>
    <scope>NUCLEOTIDE SEQUENCE [LARGE SCALE GENOMIC DNA]</scope>
    <source>
        <strain evidence="4 5">EAF2021</strain>
    </source>
</reference>
<dbReference type="InterPro" id="IPR006762">
    <property type="entry name" value="Gtr1_RagA"/>
</dbReference>
<protein>
    <submittedName>
        <fullName evidence="4">GTP-binding protein gtr2</fullName>
    </submittedName>
</protein>
<keyword evidence="2" id="KW-0547">Nucleotide-binding</keyword>
<evidence type="ECO:0000313" key="4">
    <source>
        <dbReference type="EMBL" id="KAK8881165.1"/>
    </source>
</evidence>
<dbReference type="InterPro" id="IPR027417">
    <property type="entry name" value="P-loop_NTPase"/>
</dbReference>
<keyword evidence="5" id="KW-1185">Reference proteome</keyword>